<gene>
    <name evidence="1" type="ORF">PCOR1329_LOCUS31841</name>
</gene>
<dbReference type="EMBL" id="CAUYUJ010012669">
    <property type="protein sequence ID" value="CAK0834408.1"/>
    <property type="molecule type" value="Genomic_DNA"/>
</dbReference>
<reference evidence="1" key="1">
    <citation type="submission" date="2023-10" db="EMBL/GenBank/DDBJ databases">
        <authorList>
            <person name="Chen Y."/>
            <person name="Shah S."/>
            <person name="Dougan E. K."/>
            <person name="Thang M."/>
            <person name="Chan C."/>
        </authorList>
    </citation>
    <scope>NUCLEOTIDE SEQUENCE [LARGE SCALE GENOMIC DNA]</scope>
</reference>
<comment type="caution">
    <text evidence="1">The sequence shown here is derived from an EMBL/GenBank/DDBJ whole genome shotgun (WGS) entry which is preliminary data.</text>
</comment>
<keyword evidence="2" id="KW-1185">Reference proteome</keyword>
<sequence length="270" mass="30135">MAKRAAGQNVHRFSRVVGVVKTYTKLRQAVRQSRTHGRTAEGLAMELRRTMMAIEVPILNQVVKLAIPRNRWANAKKRDDKMFVQLTAGSHVDPSVFRQLVGCSGRAAFAKSPDSLRSFIHESFKRRAICVTSERCTGVPATTDEKAERKHRLWCDEYTNKGFVEFPAGFGPGVHIGGKKFDAAALERVRDALNSSGEFRRIWGGRCKTHQMGQLICKVRQHVFCGMTASAARQFLARAERGDNKETEELCWTLAEFGARPGVGRACKVG</sequence>
<name>A0ABN9SRI3_9DINO</name>
<dbReference type="Proteomes" id="UP001189429">
    <property type="component" value="Unassembled WGS sequence"/>
</dbReference>
<proteinExistence type="predicted"/>
<accession>A0ABN9SRI3</accession>
<organism evidence="1 2">
    <name type="scientific">Prorocentrum cordatum</name>
    <dbReference type="NCBI Taxonomy" id="2364126"/>
    <lineage>
        <taxon>Eukaryota</taxon>
        <taxon>Sar</taxon>
        <taxon>Alveolata</taxon>
        <taxon>Dinophyceae</taxon>
        <taxon>Prorocentrales</taxon>
        <taxon>Prorocentraceae</taxon>
        <taxon>Prorocentrum</taxon>
    </lineage>
</organism>
<protein>
    <submittedName>
        <fullName evidence="1">Uncharacterized protein</fullName>
    </submittedName>
</protein>
<evidence type="ECO:0000313" key="1">
    <source>
        <dbReference type="EMBL" id="CAK0834408.1"/>
    </source>
</evidence>
<evidence type="ECO:0000313" key="2">
    <source>
        <dbReference type="Proteomes" id="UP001189429"/>
    </source>
</evidence>